<dbReference type="GO" id="GO:0031591">
    <property type="term" value="P:wybutosine biosynthetic process"/>
    <property type="evidence" value="ECO:0007669"/>
    <property type="project" value="TreeGrafter"/>
</dbReference>
<evidence type="ECO:0000313" key="19">
    <source>
        <dbReference type="Proteomes" id="UP000178912"/>
    </source>
</evidence>
<dbReference type="EMBL" id="FJUX01000090">
    <property type="protein sequence ID" value="CZT06873.1"/>
    <property type="molecule type" value="Genomic_DNA"/>
</dbReference>
<keyword evidence="9" id="KW-0949">S-adenosyl-L-methionine</keyword>
<dbReference type="InterPro" id="IPR029063">
    <property type="entry name" value="SAM-dependent_MTases_sf"/>
</dbReference>
<dbReference type="Proteomes" id="UP000178912">
    <property type="component" value="Unassembled WGS sequence"/>
</dbReference>
<dbReference type="EC" id="2.1.1.290" evidence="5"/>
<sequence length="1042" mass="117006">MPSASLPMMKPAREPETGRSAAKSKSQLQDDSIMGTNNSSIVSKRSVERLYFPDEAHFFRYFVKKPQRRSPLINRGYWVRMKAIDQVVRQFLEQDSPKQKVVVNLGCGYDPLPWQCLERYPAASNGTKFIDIDYRDLMLKKRTVVQSTNELNSMLTGAKVSENDVLFTSDQYIQLGCDLRDLQALGRVLASVIDIETCTILFTAEVSITYMNVEASDALIHWASRLTEARFCVLEQLIPDGEDHPFSRTMMAHFGKLRTVLGAVKKYPTEKAQFSRFTELGWPKVQVCNLWKLWNSPTFATPEERTALDQVEPFDEWEEFALFGCHYFLLVADSANMATRAVDSSISESQRSNNLEKSTDSTLPARSGLQPELIFSEYPKNHGYKRFAASMPVKGPDHSRDMIGVFAGMGLNTRTDSMDKYSVDEIEFQVLNPQGPAVTPSSRMCHTITDMGDTSLLVGGRTSPDNASRECWLYHKWLSTWERLDDLPWPLYRHQATRLNNEYVLVSTGRIDSRTVSTDFLIWNRRKGWVRCSGENPPRPSYGAVFFSNKIADVGDNSSSRRGILAGGMSTSSSFVDDVWQWKLNEFNTQAPTIHFTRLPSFEDKHLVARFGANVVCLQDKFYIIGGVIKDRIMKLAEEVCVLSINSTSISLESIPLGFTPRPLLIGSTTVAFGQSLVITGGSAVCFSFGTFWNKGSYTVLLPSLEKAKPQEEVRPAEVLRLIQTVAAETPCKTTESRISTESVTLNSVPRVQIGSALEFSRILESSTPVIIEKADIGPCTAKWTTDYLKEKIGTEREVIVHEASTEHMNFKSKNFSYVTKWFGDFLDQIQQGQMLYLRSLSAEKPSEKAADISRDFPSIAADFVLPPELAVVTENTHSSPLRISGPVNMWLHYDVMANVYCQIKGSKRLLLFPPTDVKHLGFEPGSSSSQLNVFQELHSPRLAGTHPQEALLQPGDVLFLPSLWLHAASPTSGVSIAVNVFFRNLSAGYAAGKDVYGNRDLQAYEKGRIDIAKIVKSFENLPRDVRGFYLQRLLEELRDNI</sequence>
<evidence type="ECO:0000256" key="1">
    <source>
        <dbReference type="ARBA" id="ARBA00001806"/>
    </source>
</evidence>
<evidence type="ECO:0000256" key="16">
    <source>
        <dbReference type="SAM" id="MobiDB-lite"/>
    </source>
</evidence>
<evidence type="ECO:0000256" key="6">
    <source>
        <dbReference type="ARBA" id="ARBA00018045"/>
    </source>
</evidence>
<comment type="pathway">
    <text evidence="2">tRNA modification; wybutosine-tRNA(Phe) biosynthesis.</text>
</comment>
<dbReference type="GO" id="GO:0008175">
    <property type="term" value="F:tRNA methyltransferase activity"/>
    <property type="evidence" value="ECO:0007669"/>
    <property type="project" value="TreeGrafter"/>
</dbReference>
<evidence type="ECO:0000256" key="13">
    <source>
        <dbReference type="ARBA" id="ARBA00030231"/>
    </source>
</evidence>
<organism evidence="18 19">
    <name type="scientific">Rhynchosporium agropyri</name>
    <dbReference type="NCBI Taxonomy" id="914238"/>
    <lineage>
        <taxon>Eukaryota</taxon>
        <taxon>Fungi</taxon>
        <taxon>Dikarya</taxon>
        <taxon>Ascomycota</taxon>
        <taxon>Pezizomycotina</taxon>
        <taxon>Leotiomycetes</taxon>
        <taxon>Helotiales</taxon>
        <taxon>Ploettnerulaceae</taxon>
        <taxon>Rhynchosporium</taxon>
    </lineage>
</organism>
<proteinExistence type="inferred from homology"/>
<reference evidence="19" key="1">
    <citation type="submission" date="2016-03" db="EMBL/GenBank/DDBJ databases">
        <authorList>
            <person name="Guldener U."/>
        </authorList>
    </citation>
    <scope>NUCLEOTIDE SEQUENCE [LARGE SCALE GENOMIC DNA]</scope>
    <source>
        <strain evidence="19">04CH-RAC-A.6.1</strain>
    </source>
</reference>
<dbReference type="GO" id="GO:0030488">
    <property type="term" value="P:tRNA methylation"/>
    <property type="evidence" value="ECO:0007669"/>
    <property type="project" value="TreeGrafter"/>
</dbReference>
<feature type="region of interest" description="Disordered" evidence="16">
    <location>
        <begin position="1"/>
        <end position="37"/>
    </location>
</feature>
<comment type="function">
    <text evidence="11">Probable S-adenosyl-L-methionine-dependent methyltransferase that acts as a component of the wybutosine biosynthesis pathway. Wybutosine is a hyper modified guanosine with a tricyclic base found at the 3'-position adjacent to the anticodon of eukaryotic phenylalanine tRNA. May methylate the carboxyl group of leucine residues to form alpha-leucine ester residues.</text>
</comment>
<dbReference type="PROSITE" id="PS51184">
    <property type="entry name" value="JMJC"/>
    <property type="match status" value="1"/>
</dbReference>
<dbReference type="Pfam" id="PF13418">
    <property type="entry name" value="Beta-prop_TYW4"/>
    <property type="match status" value="1"/>
</dbReference>
<dbReference type="InterPro" id="IPR007213">
    <property type="entry name" value="Ppm1/Ppm2/Tcmp"/>
</dbReference>
<dbReference type="SUPFAM" id="SSF53335">
    <property type="entry name" value="S-adenosyl-L-methionine-dependent methyltransferases"/>
    <property type="match status" value="1"/>
</dbReference>
<evidence type="ECO:0000256" key="14">
    <source>
        <dbReference type="ARBA" id="ARBA00030847"/>
    </source>
</evidence>
<name>A0A1E1L8J2_9HELO</name>
<evidence type="ECO:0000256" key="2">
    <source>
        <dbReference type="ARBA" id="ARBA00004797"/>
    </source>
</evidence>
<comment type="catalytic activity">
    <reaction evidence="1">
        <text>7-[(3S)-3-amino-3-carboxypropyl]wyosine(37) in tRNA(Phe) + S-adenosyl-L-methionine = 7-[(3S)-(3-amino-3-methoxycarbonyl)propyl]wyosine(37) in tRNA(Phe) + S-adenosyl-L-homocysteine</text>
        <dbReference type="Rhea" id="RHEA:36903"/>
        <dbReference type="Rhea" id="RHEA-COMP:10379"/>
        <dbReference type="Rhea" id="RHEA-COMP:11844"/>
        <dbReference type="ChEBI" id="CHEBI:57856"/>
        <dbReference type="ChEBI" id="CHEBI:59789"/>
        <dbReference type="ChEBI" id="CHEBI:73543"/>
        <dbReference type="ChEBI" id="CHEBI:74275"/>
        <dbReference type="EC" id="2.1.1.290"/>
    </reaction>
</comment>
<dbReference type="EC" id="2.3.1.231" evidence="4"/>
<keyword evidence="10" id="KW-0819">tRNA processing</keyword>
<dbReference type="PANTHER" id="PTHR46529:SF1">
    <property type="entry name" value="TRNA WYBUTOSINE-SYNTHESIZING PROTEIN 4"/>
    <property type="match status" value="1"/>
</dbReference>
<dbReference type="Gene3D" id="2.120.10.80">
    <property type="entry name" value="Kelch-type beta propeller"/>
    <property type="match status" value="1"/>
</dbReference>
<evidence type="ECO:0000256" key="15">
    <source>
        <dbReference type="ARBA" id="ARBA00049250"/>
    </source>
</evidence>
<dbReference type="OrthoDB" id="47172at2759"/>
<dbReference type="PANTHER" id="PTHR46529">
    <property type="entry name" value="TRNA WYBUTOSINE-SYNTHESIZING PROTEIN 4"/>
    <property type="match status" value="1"/>
</dbReference>
<comment type="similarity">
    <text evidence="3">Belongs to the methyltransferase superfamily. LCMT family.</text>
</comment>
<evidence type="ECO:0000313" key="18">
    <source>
        <dbReference type="EMBL" id="CZT06873.1"/>
    </source>
</evidence>
<dbReference type="UniPathway" id="UPA00375"/>
<dbReference type="Gene3D" id="2.60.120.650">
    <property type="entry name" value="Cupin"/>
    <property type="match status" value="1"/>
</dbReference>
<keyword evidence="19" id="KW-1185">Reference proteome</keyword>
<evidence type="ECO:0000256" key="11">
    <source>
        <dbReference type="ARBA" id="ARBA00025588"/>
    </source>
</evidence>
<evidence type="ECO:0000256" key="8">
    <source>
        <dbReference type="ARBA" id="ARBA00022679"/>
    </source>
</evidence>
<evidence type="ECO:0000256" key="5">
    <source>
        <dbReference type="ARBA" id="ARBA00012779"/>
    </source>
</evidence>
<dbReference type="AlphaFoldDB" id="A0A1E1L8J2"/>
<dbReference type="Gene3D" id="6.10.140.1470">
    <property type="match status" value="1"/>
</dbReference>
<evidence type="ECO:0000256" key="7">
    <source>
        <dbReference type="ARBA" id="ARBA00022603"/>
    </source>
</evidence>
<comment type="catalytic activity">
    <reaction evidence="15">
        <text>7-[(3S)-(3-amino-3-methoxycarbonyl)propyl]wyosine(37) in tRNA(Phe) + S-adenosyl-L-methionine + CO2 = wybutosine(37) in tRNA(Phe) + S-adenosyl-L-homocysteine + 2 H(+)</text>
        <dbReference type="Rhea" id="RHEA:37119"/>
        <dbReference type="Rhea" id="RHEA-COMP:11844"/>
        <dbReference type="Rhea" id="RHEA-COMP:11847"/>
        <dbReference type="ChEBI" id="CHEBI:15378"/>
        <dbReference type="ChEBI" id="CHEBI:16526"/>
        <dbReference type="ChEBI" id="CHEBI:57856"/>
        <dbReference type="ChEBI" id="CHEBI:59789"/>
        <dbReference type="ChEBI" id="CHEBI:73544"/>
        <dbReference type="ChEBI" id="CHEBI:74275"/>
        <dbReference type="EC" id="2.3.1.231"/>
    </reaction>
</comment>
<dbReference type="FunFam" id="2.60.120.650:FF:000043">
    <property type="entry name" value="tRNA wybutosine-synthesizing protein 4"/>
    <property type="match status" value="1"/>
</dbReference>
<evidence type="ECO:0000256" key="9">
    <source>
        <dbReference type="ARBA" id="ARBA00022691"/>
    </source>
</evidence>
<protein>
    <recommendedName>
        <fullName evidence="6">tRNA wybutosine-synthesizing protein 4</fullName>
        <ecNumber evidence="5">2.1.1.290</ecNumber>
        <ecNumber evidence="4">2.3.1.231</ecNumber>
    </recommendedName>
    <alternativeName>
        <fullName evidence="13">Leucine carboxyl methyltransferase 2</fullName>
    </alternativeName>
    <alternativeName>
        <fullName evidence="14">tRNA(Phe) (7-(3-amino-3-(methoxycarbonyl)propyl)wyosine(37)-N)-methoxycarbonyltransferase</fullName>
    </alternativeName>
    <alternativeName>
        <fullName evidence="12">tRNA(Phe) (7-(3-amino-3-carboxypropyl)wyosine(37)-O)-methyltransferase</fullName>
    </alternativeName>
</protein>
<dbReference type="Gene3D" id="3.40.50.150">
    <property type="entry name" value="Vaccinia Virus protein VP39"/>
    <property type="match status" value="1"/>
</dbReference>
<evidence type="ECO:0000256" key="3">
    <source>
        <dbReference type="ARBA" id="ARBA00010703"/>
    </source>
</evidence>
<feature type="region of interest" description="Disordered" evidence="16">
    <location>
        <begin position="344"/>
        <end position="364"/>
    </location>
</feature>
<dbReference type="InterPro" id="IPR041667">
    <property type="entry name" value="Cupin_8"/>
</dbReference>
<keyword evidence="8 18" id="KW-0808">Transferase</keyword>
<gene>
    <name evidence="18" type="ORF">RAG0_12485</name>
</gene>
<dbReference type="SUPFAM" id="SSF51197">
    <property type="entry name" value="Clavaminate synthase-like"/>
    <property type="match status" value="1"/>
</dbReference>
<evidence type="ECO:0000259" key="17">
    <source>
        <dbReference type="PROSITE" id="PS51184"/>
    </source>
</evidence>
<keyword evidence="7 18" id="KW-0489">Methyltransferase</keyword>
<dbReference type="InterPro" id="IPR015915">
    <property type="entry name" value="Kelch-typ_b-propeller"/>
</dbReference>
<evidence type="ECO:0000256" key="10">
    <source>
        <dbReference type="ARBA" id="ARBA00022694"/>
    </source>
</evidence>
<evidence type="ECO:0000256" key="4">
    <source>
        <dbReference type="ARBA" id="ARBA00012155"/>
    </source>
</evidence>
<dbReference type="SUPFAM" id="SSF117281">
    <property type="entry name" value="Kelch motif"/>
    <property type="match status" value="1"/>
</dbReference>
<dbReference type="Pfam" id="PF13621">
    <property type="entry name" value="Cupin_8"/>
    <property type="match status" value="1"/>
</dbReference>
<dbReference type="InterPro" id="IPR003347">
    <property type="entry name" value="JmjC_dom"/>
</dbReference>
<feature type="domain" description="JmjC" evidence="17">
    <location>
        <begin position="855"/>
        <end position="1000"/>
    </location>
</feature>
<dbReference type="SMART" id="SM00558">
    <property type="entry name" value="JmjC"/>
    <property type="match status" value="1"/>
</dbReference>
<feature type="compositionally biased region" description="Polar residues" evidence="16">
    <location>
        <begin position="23"/>
        <end position="37"/>
    </location>
</feature>
<accession>A0A1E1L8J2</accession>
<dbReference type="Pfam" id="PF04072">
    <property type="entry name" value="LCM"/>
    <property type="match status" value="1"/>
</dbReference>
<evidence type="ECO:0000256" key="12">
    <source>
        <dbReference type="ARBA" id="ARBA00029750"/>
    </source>
</evidence>